<keyword evidence="2" id="KW-1185">Reference proteome</keyword>
<name>A0ABQ7VMB7_SOLTU</name>
<organism evidence="1 2">
    <name type="scientific">Solanum tuberosum</name>
    <name type="common">Potato</name>
    <dbReference type="NCBI Taxonomy" id="4113"/>
    <lineage>
        <taxon>Eukaryota</taxon>
        <taxon>Viridiplantae</taxon>
        <taxon>Streptophyta</taxon>
        <taxon>Embryophyta</taxon>
        <taxon>Tracheophyta</taxon>
        <taxon>Spermatophyta</taxon>
        <taxon>Magnoliopsida</taxon>
        <taxon>eudicotyledons</taxon>
        <taxon>Gunneridae</taxon>
        <taxon>Pentapetalae</taxon>
        <taxon>asterids</taxon>
        <taxon>lamiids</taxon>
        <taxon>Solanales</taxon>
        <taxon>Solanaceae</taxon>
        <taxon>Solanoideae</taxon>
        <taxon>Solaneae</taxon>
        <taxon>Solanum</taxon>
    </lineage>
</organism>
<proteinExistence type="predicted"/>
<evidence type="ECO:0000313" key="2">
    <source>
        <dbReference type="Proteomes" id="UP000826656"/>
    </source>
</evidence>
<sequence>MTSQSWPKTHFFSILSQISKTLKFFPKIENSNSKPLHSYFKLPDVTTTTIGITSVGNETAGTSHEKIELQENTTNSIALVVVSQVTSGKLLIEDVAIDTAVTYVAQIRELEQCNVVVKAGIRVDVGAQLGSPKASPVKLRVDPKLNVINSHDFPIVSISQVILTNNLITSNGEKGVTSESRWANRV</sequence>
<dbReference type="EMBL" id="JAIVGD010000011">
    <property type="protein sequence ID" value="KAH0769672.1"/>
    <property type="molecule type" value="Genomic_DNA"/>
</dbReference>
<gene>
    <name evidence="1" type="ORF">KY290_013653</name>
</gene>
<reference evidence="1 2" key="1">
    <citation type="journal article" date="2021" name="bioRxiv">
        <title>Chromosome-scale and haplotype-resolved genome assembly of a tetraploid potato cultivar.</title>
        <authorList>
            <person name="Sun H."/>
            <person name="Jiao W.-B."/>
            <person name="Krause K."/>
            <person name="Campoy J.A."/>
            <person name="Goel M."/>
            <person name="Folz-Donahue K."/>
            <person name="Kukat C."/>
            <person name="Huettel B."/>
            <person name="Schneeberger K."/>
        </authorList>
    </citation>
    <scope>NUCLEOTIDE SEQUENCE [LARGE SCALE GENOMIC DNA]</scope>
    <source>
        <strain evidence="1">SolTubOtavaFocal</strain>
        <tissue evidence="1">Leaves</tissue>
    </source>
</reference>
<comment type="caution">
    <text evidence="1">The sequence shown here is derived from an EMBL/GenBank/DDBJ whole genome shotgun (WGS) entry which is preliminary data.</text>
</comment>
<evidence type="ECO:0000313" key="1">
    <source>
        <dbReference type="EMBL" id="KAH0769672.1"/>
    </source>
</evidence>
<dbReference type="Proteomes" id="UP000826656">
    <property type="component" value="Unassembled WGS sequence"/>
</dbReference>
<protein>
    <submittedName>
        <fullName evidence="1">Uncharacterized protein</fullName>
    </submittedName>
</protein>
<accession>A0ABQ7VMB7</accession>